<protein>
    <submittedName>
        <fullName evidence="2">Uncharacterized protein</fullName>
    </submittedName>
</protein>
<accession>A0ABW8LN03</accession>
<keyword evidence="3" id="KW-1185">Reference proteome</keyword>
<dbReference type="EMBL" id="JBJDQH010000006">
    <property type="protein sequence ID" value="MFK4267304.1"/>
    <property type="molecule type" value="Genomic_DNA"/>
</dbReference>
<organism evidence="2 3">
    <name type="scientific">Streptomyces milbemycinicus</name>
    <dbReference type="NCBI Taxonomy" id="476552"/>
    <lineage>
        <taxon>Bacteria</taxon>
        <taxon>Bacillati</taxon>
        <taxon>Actinomycetota</taxon>
        <taxon>Actinomycetes</taxon>
        <taxon>Kitasatosporales</taxon>
        <taxon>Streptomycetaceae</taxon>
        <taxon>Streptomyces</taxon>
    </lineage>
</organism>
<proteinExistence type="predicted"/>
<gene>
    <name evidence="2" type="ORF">ACI2L5_20545</name>
</gene>
<evidence type="ECO:0000313" key="3">
    <source>
        <dbReference type="Proteomes" id="UP001620295"/>
    </source>
</evidence>
<sequence length="95" mass="10141">MSGPRQAPMRSGPGGRTTPPTGHRPATWPRHPATRTARRPGRPAARREAPVIALHAASPGAAATLTRPRRARTGRGVPAARTARTWWETGGRAAW</sequence>
<comment type="caution">
    <text evidence="2">The sequence shown here is derived from an EMBL/GenBank/DDBJ whole genome shotgun (WGS) entry which is preliminary data.</text>
</comment>
<feature type="compositionally biased region" description="Low complexity" evidence="1">
    <location>
        <begin position="16"/>
        <end position="31"/>
    </location>
</feature>
<evidence type="ECO:0000313" key="2">
    <source>
        <dbReference type="EMBL" id="MFK4267304.1"/>
    </source>
</evidence>
<reference evidence="2 3" key="1">
    <citation type="submission" date="2024-11" db="EMBL/GenBank/DDBJ databases">
        <title>The Natural Products Discovery Center: Release of the First 8490 Sequenced Strains for Exploring Actinobacteria Biosynthetic Diversity.</title>
        <authorList>
            <person name="Kalkreuter E."/>
            <person name="Kautsar S.A."/>
            <person name="Yang D."/>
            <person name="Bader C.D."/>
            <person name="Teijaro C.N."/>
            <person name="Fluegel L."/>
            <person name="Davis C.M."/>
            <person name="Simpson J.R."/>
            <person name="Lauterbach L."/>
            <person name="Steele A.D."/>
            <person name="Gui C."/>
            <person name="Meng S."/>
            <person name="Li G."/>
            <person name="Viehrig K."/>
            <person name="Ye F."/>
            <person name="Su P."/>
            <person name="Kiefer A.F."/>
            <person name="Nichols A."/>
            <person name="Cepeda A.J."/>
            <person name="Yan W."/>
            <person name="Fan B."/>
            <person name="Jiang Y."/>
            <person name="Adhikari A."/>
            <person name="Zheng C.-J."/>
            <person name="Schuster L."/>
            <person name="Cowan T.M."/>
            <person name="Smanski M.J."/>
            <person name="Chevrette M.G."/>
            <person name="De Carvalho L.P.S."/>
            <person name="Shen B."/>
        </authorList>
    </citation>
    <scope>NUCLEOTIDE SEQUENCE [LARGE SCALE GENOMIC DNA]</scope>
    <source>
        <strain evidence="2 3">NPDC020863</strain>
    </source>
</reference>
<feature type="compositionally biased region" description="Low complexity" evidence="1">
    <location>
        <begin position="74"/>
        <end position="85"/>
    </location>
</feature>
<feature type="compositionally biased region" description="Basic residues" evidence="1">
    <location>
        <begin position="32"/>
        <end position="41"/>
    </location>
</feature>
<name>A0ABW8LN03_9ACTN</name>
<dbReference type="RefSeq" id="WP_358703887.1">
    <property type="nucleotide sequence ID" value="NZ_JBFACG010000014.1"/>
</dbReference>
<evidence type="ECO:0000256" key="1">
    <source>
        <dbReference type="SAM" id="MobiDB-lite"/>
    </source>
</evidence>
<feature type="region of interest" description="Disordered" evidence="1">
    <location>
        <begin position="1"/>
        <end position="95"/>
    </location>
</feature>
<dbReference type="Proteomes" id="UP001620295">
    <property type="component" value="Unassembled WGS sequence"/>
</dbReference>